<gene>
    <name evidence="15" type="ORF">DGAL_LOCUS77</name>
</gene>
<evidence type="ECO:0000256" key="6">
    <source>
        <dbReference type="ARBA" id="ARBA00022989"/>
    </source>
</evidence>
<dbReference type="EMBL" id="CAKKLH010000001">
    <property type="protein sequence ID" value="CAH0098030.1"/>
    <property type="molecule type" value="Genomic_DNA"/>
</dbReference>
<dbReference type="CDD" id="cd03505">
    <property type="entry name" value="Delta9-FADS-like"/>
    <property type="match status" value="1"/>
</dbReference>
<evidence type="ECO:0000256" key="11">
    <source>
        <dbReference type="ARBA" id="ARBA00023160"/>
    </source>
</evidence>
<evidence type="ECO:0000256" key="12">
    <source>
        <dbReference type="RuleBase" id="RU000581"/>
    </source>
</evidence>
<keyword evidence="11 12" id="KW-0275">Fatty acid biosynthesis</keyword>
<dbReference type="Pfam" id="PF00487">
    <property type="entry name" value="FA_desaturase"/>
    <property type="match status" value="1"/>
</dbReference>
<feature type="transmembrane region" description="Helical" evidence="13">
    <location>
        <begin position="61"/>
        <end position="81"/>
    </location>
</feature>
<keyword evidence="8" id="KW-0408">Iron</keyword>
<dbReference type="GO" id="GO:0005506">
    <property type="term" value="F:iron ion binding"/>
    <property type="evidence" value="ECO:0007669"/>
    <property type="project" value="TreeGrafter"/>
</dbReference>
<comment type="cofactor">
    <cofactor evidence="12">
        <name>Fe(2+)</name>
        <dbReference type="ChEBI" id="CHEBI:29033"/>
    </cofactor>
</comment>
<dbReference type="PANTHER" id="PTHR11351:SF31">
    <property type="entry name" value="DESATURASE 1, ISOFORM A-RELATED"/>
    <property type="match status" value="1"/>
</dbReference>
<feature type="transmembrane region" description="Helical" evidence="13">
    <location>
        <begin position="209"/>
        <end position="228"/>
    </location>
</feature>
<reference evidence="15" key="1">
    <citation type="submission" date="2021-11" db="EMBL/GenBank/DDBJ databases">
        <authorList>
            <person name="Schell T."/>
        </authorList>
    </citation>
    <scope>NUCLEOTIDE SEQUENCE</scope>
    <source>
        <strain evidence="15">M5</strain>
    </source>
</reference>
<evidence type="ECO:0000256" key="3">
    <source>
        <dbReference type="ARBA" id="ARBA00022516"/>
    </source>
</evidence>
<keyword evidence="5" id="KW-0276">Fatty acid metabolism</keyword>
<evidence type="ECO:0000256" key="10">
    <source>
        <dbReference type="ARBA" id="ARBA00023136"/>
    </source>
</evidence>
<keyword evidence="3 12" id="KW-0444">Lipid biosynthesis</keyword>
<comment type="similarity">
    <text evidence="2 12">Belongs to the fatty acid desaturase type 1 family.</text>
</comment>
<feature type="transmembrane region" description="Helical" evidence="13">
    <location>
        <begin position="87"/>
        <end position="108"/>
    </location>
</feature>
<keyword evidence="10 13" id="KW-0472">Membrane</keyword>
<feature type="domain" description="Fatty acid desaturase" evidence="14">
    <location>
        <begin position="90"/>
        <end position="297"/>
    </location>
</feature>
<comment type="domain">
    <text evidence="12">The histidine box domains are involved in binding the catalytic metal ions.</text>
</comment>
<evidence type="ECO:0000313" key="15">
    <source>
        <dbReference type="EMBL" id="CAH0098030.1"/>
    </source>
</evidence>
<keyword evidence="7 12" id="KW-0560">Oxidoreductase</keyword>
<evidence type="ECO:0000256" key="1">
    <source>
        <dbReference type="ARBA" id="ARBA00004141"/>
    </source>
</evidence>
<dbReference type="GO" id="GO:0006636">
    <property type="term" value="P:unsaturated fatty acid biosynthetic process"/>
    <property type="evidence" value="ECO:0007669"/>
    <property type="project" value="TreeGrafter"/>
</dbReference>
<keyword evidence="4 12" id="KW-0812">Transmembrane</keyword>
<comment type="caution">
    <text evidence="15">The sequence shown here is derived from an EMBL/GenBank/DDBJ whole genome shotgun (WGS) entry which is preliminary data.</text>
</comment>
<dbReference type="AlphaFoldDB" id="A0A8J2R9S8"/>
<evidence type="ECO:0000256" key="2">
    <source>
        <dbReference type="ARBA" id="ARBA00009295"/>
    </source>
</evidence>
<evidence type="ECO:0000256" key="7">
    <source>
        <dbReference type="ARBA" id="ARBA00023002"/>
    </source>
</evidence>
<sequence>MGAMKNFPDPRVVPAKLSNGSIVLGGQIESNDNGEELALGKIDAINRLTVSEVRKEPPVIIVWRNVFIFIYLHLAAFYGLYLCFTDAVTWATLVWSYALFIFGGFGITGGAHRLWAHRCYKAKWPLRVIAAVGQTIALQNDIYVWSRDHRVHHKFSETDADPHNARRGFFFAHVGWLLCKKHPEVIRRGKTVDVSDLLQDPIVVYQRKFYIPLVLIFCFVMPTLVPWYCWGESLRTSFFVASILRYVITLNATWLVNSAAHIWGAHPYDKGINPSENRFVAFITSGEGWHNFHHVFPWDYKASELGNYGTNTTRAIIDFFAWMGLAYDLKSVPDEIVYSRARRTGDGSHSIIALKDNQFRLGEIHVEEEQFCEIIPVEEKRSV</sequence>
<dbReference type="OrthoDB" id="10260134at2759"/>
<evidence type="ECO:0000256" key="4">
    <source>
        <dbReference type="ARBA" id="ARBA00022692"/>
    </source>
</evidence>
<dbReference type="Proteomes" id="UP000789390">
    <property type="component" value="Unassembled WGS sequence"/>
</dbReference>
<evidence type="ECO:0000256" key="13">
    <source>
        <dbReference type="SAM" id="Phobius"/>
    </source>
</evidence>
<keyword evidence="6 13" id="KW-1133">Transmembrane helix</keyword>
<dbReference type="GO" id="GO:0004768">
    <property type="term" value="F:stearoyl-CoA 9-desaturase activity"/>
    <property type="evidence" value="ECO:0007669"/>
    <property type="project" value="TreeGrafter"/>
</dbReference>
<name>A0A8J2R9S8_9CRUS</name>
<evidence type="ECO:0000259" key="14">
    <source>
        <dbReference type="Pfam" id="PF00487"/>
    </source>
</evidence>
<dbReference type="GO" id="GO:0005789">
    <property type="term" value="C:endoplasmic reticulum membrane"/>
    <property type="evidence" value="ECO:0007669"/>
    <property type="project" value="TreeGrafter"/>
</dbReference>
<dbReference type="PRINTS" id="PR00075">
    <property type="entry name" value="FACDDSATRASE"/>
</dbReference>
<evidence type="ECO:0000256" key="9">
    <source>
        <dbReference type="ARBA" id="ARBA00023098"/>
    </source>
</evidence>
<keyword evidence="16" id="KW-1185">Reference proteome</keyword>
<dbReference type="InterPro" id="IPR005804">
    <property type="entry name" value="FA_desaturase_dom"/>
</dbReference>
<comment type="subcellular location">
    <subcellularLocation>
        <location evidence="1">Membrane</location>
        <topology evidence="1">Multi-pass membrane protein</topology>
    </subcellularLocation>
</comment>
<organism evidence="15 16">
    <name type="scientific">Daphnia galeata</name>
    <dbReference type="NCBI Taxonomy" id="27404"/>
    <lineage>
        <taxon>Eukaryota</taxon>
        <taxon>Metazoa</taxon>
        <taxon>Ecdysozoa</taxon>
        <taxon>Arthropoda</taxon>
        <taxon>Crustacea</taxon>
        <taxon>Branchiopoda</taxon>
        <taxon>Diplostraca</taxon>
        <taxon>Cladocera</taxon>
        <taxon>Anomopoda</taxon>
        <taxon>Daphniidae</taxon>
        <taxon>Daphnia</taxon>
    </lineage>
</organism>
<evidence type="ECO:0000256" key="8">
    <source>
        <dbReference type="ARBA" id="ARBA00023004"/>
    </source>
</evidence>
<evidence type="ECO:0000313" key="16">
    <source>
        <dbReference type="Proteomes" id="UP000789390"/>
    </source>
</evidence>
<dbReference type="PANTHER" id="PTHR11351">
    <property type="entry name" value="ACYL-COA DESATURASE"/>
    <property type="match status" value="1"/>
</dbReference>
<accession>A0A8J2R9S8</accession>
<protein>
    <recommendedName>
        <fullName evidence="14">Fatty acid desaturase domain-containing protein</fullName>
    </recommendedName>
</protein>
<keyword evidence="9" id="KW-0443">Lipid metabolism</keyword>
<proteinExistence type="inferred from homology"/>
<dbReference type="InterPro" id="IPR015876">
    <property type="entry name" value="Acyl-CoA_DS"/>
</dbReference>
<evidence type="ECO:0000256" key="5">
    <source>
        <dbReference type="ARBA" id="ARBA00022832"/>
    </source>
</evidence>